<name>A0A8J2RPI7_9CRUS</name>
<evidence type="ECO:0000259" key="1">
    <source>
        <dbReference type="Pfam" id="PF21787"/>
    </source>
</evidence>
<dbReference type="Pfam" id="PF21788">
    <property type="entry name" value="TNP-like_GBD"/>
    <property type="match status" value="1"/>
</dbReference>
<evidence type="ECO:0000259" key="3">
    <source>
        <dbReference type="Pfam" id="PF21789"/>
    </source>
</evidence>
<dbReference type="Pfam" id="PF21789">
    <property type="entry name" value="TNP-like_RNaseH_C"/>
    <property type="match status" value="1"/>
</dbReference>
<proteinExistence type="predicted"/>
<keyword evidence="5" id="KW-1185">Reference proteome</keyword>
<dbReference type="AlphaFoldDB" id="A0A8J2RPI7"/>
<dbReference type="InterPro" id="IPR048366">
    <property type="entry name" value="TNP-like_GBD"/>
</dbReference>
<dbReference type="EMBL" id="CAKKLH010000223">
    <property type="protein sequence ID" value="CAH0106312.1"/>
    <property type="molecule type" value="Genomic_DNA"/>
</dbReference>
<evidence type="ECO:0008006" key="6">
    <source>
        <dbReference type="Google" id="ProtNLM"/>
    </source>
</evidence>
<dbReference type="OrthoDB" id="6371942at2759"/>
<dbReference type="PANTHER" id="PTHR48257">
    <property type="match status" value="1"/>
</dbReference>
<reference evidence="4" key="1">
    <citation type="submission" date="2021-11" db="EMBL/GenBank/DDBJ databases">
        <authorList>
            <person name="Schell T."/>
        </authorList>
    </citation>
    <scope>NUCLEOTIDE SEQUENCE</scope>
    <source>
        <strain evidence="4">M5</strain>
    </source>
</reference>
<feature type="domain" description="Transposable element P transposase-like RNase H C-terminal" evidence="3">
    <location>
        <begin position="608"/>
        <end position="641"/>
    </location>
</feature>
<evidence type="ECO:0000313" key="4">
    <source>
        <dbReference type="EMBL" id="CAH0106312.1"/>
    </source>
</evidence>
<feature type="domain" description="Transposable element P transposase-like RNase H" evidence="1">
    <location>
        <begin position="262"/>
        <end position="396"/>
    </location>
</feature>
<feature type="domain" description="Transposable element P transposase-like GTP-binding insertion" evidence="2">
    <location>
        <begin position="426"/>
        <end position="541"/>
    </location>
</feature>
<sequence>MRFCLHLEDNKEVCKSCNDFRRTLNQRIRREALRVKQIKNNSKKVSNENDCYLSPTEIKLKLKRQRQQMFLQKRKICRQRLKLKLGPFDKDLLERRLVAWKEVVGTKYDDVPIGLTCVCSDHFQSGKPAYFSNVNDIDWIPSKNLDLLVVLSQCHWEVERPEEYAEKDKFRREKVAMIEQQAIRNHLNKLSPEARMTVNTIMAKAKVKNKKSMRYEANWLLECLTLRIKSSKVYDHLFRSGTLPLPHPNTLRSLLGGMSREFGFNKQALEAIKKILRGKSQAQRLGILCFDELSIKEDLTFNTSTFQFEGFVNLGSSIDETTRKLANHGLVFMFRPLLDSWVQPIAVFASCNAASGEDLNRLLLKAIVLLETYGARVLSVVCDGAQSNKSLWKTLGVSVKNDGIVNQIPHPTVPDAKIYFVLDPPHAFKCVRNQIYNLNLVQAGGMCLSFEDMKLLFHADERMGHLKVCPRLTYTHVYPTNFQKMSVKLAVQVMSDSVADGFCFYRDTMKNEAFQHTQNIEDLFRLLNKSFDILNARHRFAPAMTLDNWEGNKESAAAENDFSVRPSLPPAFVSQTTLQALRITIKSTVDMVEFLLAMDEFDFVLTGKFNQDCLERFFGIIRASNGGEDKPTCSSFLQLFRMISLYYATTTFVRIKGSNVDSEERLRVLTTFRDWLKNGYTKKKKENAEF</sequence>
<accession>A0A8J2RPI7</accession>
<dbReference type="InterPro" id="IPR048367">
    <property type="entry name" value="TNP-like_RNaseH_C"/>
</dbReference>
<dbReference type="Proteomes" id="UP000789390">
    <property type="component" value="Unassembled WGS sequence"/>
</dbReference>
<protein>
    <recommendedName>
        <fullName evidence="6">THAP-type domain-containing protein</fullName>
    </recommendedName>
</protein>
<comment type="caution">
    <text evidence="4">The sequence shown here is derived from an EMBL/GenBank/DDBJ whole genome shotgun (WGS) entry which is preliminary data.</text>
</comment>
<evidence type="ECO:0000313" key="5">
    <source>
        <dbReference type="Proteomes" id="UP000789390"/>
    </source>
</evidence>
<evidence type="ECO:0000259" key="2">
    <source>
        <dbReference type="Pfam" id="PF21788"/>
    </source>
</evidence>
<organism evidence="4 5">
    <name type="scientific">Daphnia galeata</name>
    <dbReference type="NCBI Taxonomy" id="27404"/>
    <lineage>
        <taxon>Eukaryota</taxon>
        <taxon>Metazoa</taxon>
        <taxon>Ecdysozoa</taxon>
        <taxon>Arthropoda</taxon>
        <taxon>Crustacea</taxon>
        <taxon>Branchiopoda</taxon>
        <taxon>Diplostraca</taxon>
        <taxon>Cladocera</taxon>
        <taxon>Anomopoda</taxon>
        <taxon>Daphniidae</taxon>
        <taxon>Daphnia</taxon>
    </lineage>
</organism>
<dbReference type="PANTHER" id="PTHR48257:SF1">
    <property type="match status" value="1"/>
</dbReference>
<dbReference type="InterPro" id="IPR048365">
    <property type="entry name" value="TNP-like_RNaseH_N"/>
</dbReference>
<dbReference type="Pfam" id="PF21787">
    <property type="entry name" value="TNP-like_RNaseH_N"/>
    <property type="match status" value="1"/>
</dbReference>
<gene>
    <name evidence="4" type="ORF">DGAL_LOCUS9466</name>
</gene>